<dbReference type="RefSeq" id="WP_138728829.1">
    <property type="nucleotide sequence ID" value="NZ_SRMP02000045.1"/>
</dbReference>
<keyword evidence="2" id="KW-1185">Reference proteome</keyword>
<evidence type="ECO:0000313" key="1">
    <source>
        <dbReference type="EMBL" id="MFN0293140.1"/>
    </source>
</evidence>
<dbReference type="EMBL" id="SRMP02000045">
    <property type="protein sequence ID" value="MFN0293140.1"/>
    <property type="molecule type" value="Genomic_DNA"/>
</dbReference>
<evidence type="ECO:0000313" key="2">
    <source>
        <dbReference type="Proteomes" id="UP001517367"/>
    </source>
</evidence>
<proteinExistence type="predicted"/>
<dbReference type="Pfam" id="PF19781">
    <property type="entry name" value="DUF6266"/>
    <property type="match status" value="1"/>
</dbReference>
<name>A0ABW9JMV9_9SPHI</name>
<comment type="caution">
    <text evidence="1">The sequence shown here is derived from an EMBL/GenBank/DDBJ whole genome shotgun (WGS) entry which is preliminary data.</text>
</comment>
<gene>
    <name evidence="1" type="ORF">E5L68_017240</name>
</gene>
<organism evidence="1 2">
    <name type="scientific">Pedobacter helvus</name>
    <dbReference type="NCBI Taxonomy" id="2563444"/>
    <lineage>
        <taxon>Bacteria</taxon>
        <taxon>Pseudomonadati</taxon>
        <taxon>Bacteroidota</taxon>
        <taxon>Sphingobacteriia</taxon>
        <taxon>Sphingobacteriales</taxon>
        <taxon>Sphingobacteriaceae</taxon>
        <taxon>Pedobacter</taxon>
    </lineage>
</organism>
<dbReference type="InterPro" id="IPR046233">
    <property type="entry name" value="DUF6266"/>
</dbReference>
<sequence length="213" mass="22719">MGTFNKGILGGFSGKVGTVIGSNWRGLNVMRSLPKKSNTNPSQKQVVQREKFAAIIGFLSPLTALLSEYYGGASGVSSRLNNAVSYHLKQALVGDSPDFMIDYTKVLVSKGEVIGVKDGAMETLQPATVNLQWANNSGQVLAEATDVLLAVVYNSDKEQFIIASDLARREDMTAAIAVPAAFTGDTVHVWLSFVNTELKRAATSVYLGSAVIS</sequence>
<reference evidence="1 2" key="1">
    <citation type="submission" date="2024-12" db="EMBL/GenBank/DDBJ databases">
        <authorList>
            <person name="Hu S."/>
        </authorList>
    </citation>
    <scope>NUCLEOTIDE SEQUENCE [LARGE SCALE GENOMIC DNA]</scope>
    <source>
        <strain evidence="1 2">P-25</strain>
    </source>
</reference>
<accession>A0ABW9JMV9</accession>
<protein>
    <submittedName>
        <fullName evidence="1">DUF6266 family protein</fullName>
    </submittedName>
</protein>
<dbReference type="Proteomes" id="UP001517367">
    <property type="component" value="Unassembled WGS sequence"/>
</dbReference>